<name>A0A2J6QLX8_9HELO</name>
<gene>
    <name evidence="2" type="ORF">NA56DRAFT_697412</name>
</gene>
<feature type="region of interest" description="Disordered" evidence="1">
    <location>
        <begin position="124"/>
        <end position="149"/>
    </location>
</feature>
<sequence>MESFRLQVSYRRRFTPLVNARRDKEGRNVVVCKYPFYAESPGSIPNGAFVSPNTSGYRQVLMYTEFLLELALPRKGICNQVEGKLQYGSETRRFRRVFTFLEIERSCCIMDAFKERLKSDNRTPGISKRAKDISIQGDASKSSGEPAVSAVSRNQLEDVVGLVSRREVRGAVVQVVQLGWSAPAGGAGNALAQLMRRVFHYAAPEHRTLQSDETRQDKSDAELRSESRLGNLEANGRPFQGHGVA</sequence>
<protein>
    <submittedName>
        <fullName evidence="2">Uncharacterized protein</fullName>
    </submittedName>
</protein>
<organism evidence="2 3">
    <name type="scientific">Hyaloscypha hepaticicola</name>
    <dbReference type="NCBI Taxonomy" id="2082293"/>
    <lineage>
        <taxon>Eukaryota</taxon>
        <taxon>Fungi</taxon>
        <taxon>Dikarya</taxon>
        <taxon>Ascomycota</taxon>
        <taxon>Pezizomycotina</taxon>
        <taxon>Leotiomycetes</taxon>
        <taxon>Helotiales</taxon>
        <taxon>Hyaloscyphaceae</taxon>
        <taxon>Hyaloscypha</taxon>
    </lineage>
</organism>
<feature type="region of interest" description="Disordered" evidence="1">
    <location>
        <begin position="206"/>
        <end position="245"/>
    </location>
</feature>
<dbReference type="Proteomes" id="UP000235672">
    <property type="component" value="Unassembled WGS sequence"/>
</dbReference>
<dbReference type="EMBL" id="KZ613466">
    <property type="protein sequence ID" value="PMD27246.1"/>
    <property type="molecule type" value="Genomic_DNA"/>
</dbReference>
<evidence type="ECO:0000256" key="1">
    <source>
        <dbReference type="SAM" id="MobiDB-lite"/>
    </source>
</evidence>
<dbReference type="AlphaFoldDB" id="A0A2J6QLX8"/>
<reference evidence="2 3" key="1">
    <citation type="submission" date="2016-05" db="EMBL/GenBank/DDBJ databases">
        <title>A degradative enzymes factory behind the ericoid mycorrhizal symbiosis.</title>
        <authorList>
            <consortium name="DOE Joint Genome Institute"/>
            <person name="Martino E."/>
            <person name="Morin E."/>
            <person name="Grelet G."/>
            <person name="Kuo A."/>
            <person name="Kohler A."/>
            <person name="Daghino S."/>
            <person name="Barry K."/>
            <person name="Choi C."/>
            <person name="Cichocki N."/>
            <person name="Clum A."/>
            <person name="Copeland A."/>
            <person name="Hainaut M."/>
            <person name="Haridas S."/>
            <person name="Labutti K."/>
            <person name="Lindquist E."/>
            <person name="Lipzen A."/>
            <person name="Khouja H.-R."/>
            <person name="Murat C."/>
            <person name="Ohm R."/>
            <person name="Olson A."/>
            <person name="Spatafora J."/>
            <person name="Veneault-Fourrey C."/>
            <person name="Henrissat B."/>
            <person name="Grigoriev I."/>
            <person name="Martin F."/>
            <person name="Perotto S."/>
        </authorList>
    </citation>
    <scope>NUCLEOTIDE SEQUENCE [LARGE SCALE GENOMIC DNA]</scope>
    <source>
        <strain evidence="2 3">UAMH 7357</strain>
    </source>
</reference>
<accession>A0A2J6QLX8</accession>
<evidence type="ECO:0000313" key="2">
    <source>
        <dbReference type="EMBL" id="PMD27246.1"/>
    </source>
</evidence>
<feature type="compositionally biased region" description="Basic and acidic residues" evidence="1">
    <location>
        <begin position="206"/>
        <end position="227"/>
    </location>
</feature>
<keyword evidence="3" id="KW-1185">Reference proteome</keyword>
<evidence type="ECO:0000313" key="3">
    <source>
        <dbReference type="Proteomes" id="UP000235672"/>
    </source>
</evidence>
<proteinExistence type="predicted"/>